<feature type="domain" description="Nitroreductase" evidence="1">
    <location>
        <begin position="416"/>
        <end position="514"/>
    </location>
</feature>
<dbReference type="RefSeq" id="WP_142043607.1">
    <property type="nucleotide sequence ID" value="NZ_JBHTGS010000003.1"/>
</dbReference>
<dbReference type="PANTHER" id="PTHR43745">
    <property type="entry name" value="NITROREDUCTASE MJ1384-RELATED"/>
    <property type="match status" value="1"/>
</dbReference>
<dbReference type="InterPro" id="IPR029479">
    <property type="entry name" value="Nitroreductase"/>
</dbReference>
<organism evidence="2 3">
    <name type="scientific">Stackebrandtia endophytica</name>
    <dbReference type="NCBI Taxonomy" id="1496996"/>
    <lineage>
        <taxon>Bacteria</taxon>
        <taxon>Bacillati</taxon>
        <taxon>Actinomycetota</taxon>
        <taxon>Actinomycetes</taxon>
        <taxon>Glycomycetales</taxon>
        <taxon>Glycomycetaceae</taxon>
        <taxon>Stackebrandtia</taxon>
    </lineage>
</organism>
<evidence type="ECO:0000313" key="2">
    <source>
        <dbReference type="EMBL" id="TQL78789.1"/>
    </source>
</evidence>
<reference evidence="2 3" key="1">
    <citation type="submission" date="2019-06" db="EMBL/GenBank/DDBJ databases">
        <title>Sequencing the genomes of 1000 actinobacteria strains.</title>
        <authorList>
            <person name="Klenk H.-P."/>
        </authorList>
    </citation>
    <scope>NUCLEOTIDE SEQUENCE [LARGE SCALE GENOMIC DNA]</scope>
    <source>
        <strain evidence="2 3">DSM 45928</strain>
    </source>
</reference>
<dbReference type="GO" id="GO:0016491">
    <property type="term" value="F:oxidoreductase activity"/>
    <property type="evidence" value="ECO:0007669"/>
    <property type="project" value="InterPro"/>
</dbReference>
<dbReference type="Gene3D" id="3.40.109.10">
    <property type="entry name" value="NADH Oxidase"/>
    <property type="match status" value="2"/>
</dbReference>
<dbReference type="Proteomes" id="UP000317043">
    <property type="component" value="Unassembled WGS sequence"/>
</dbReference>
<dbReference type="PANTHER" id="PTHR43745:SF2">
    <property type="entry name" value="NITROREDUCTASE MJ1384-RELATED"/>
    <property type="match status" value="1"/>
</dbReference>
<proteinExistence type="predicted"/>
<dbReference type="EMBL" id="VFOW01000001">
    <property type="protein sequence ID" value="TQL78789.1"/>
    <property type="molecule type" value="Genomic_DNA"/>
</dbReference>
<dbReference type="OrthoDB" id="9801593at2"/>
<keyword evidence="3" id="KW-1185">Reference proteome</keyword>
<dbReference type="InterPro" id="IPR000415">
    <property type="entry name" value="Nitroreductase-like"/>
</dbReference>
<evidence type="ECO:0000313" key="3">
    <source>
        <dbReference type="Proteomes" id="UP000317043"/>
    </source>
</evidence>
<evidence type="ECO:0000259" key="1">
    <source>
        <dbReference type="Pfam" id="PF00881"/>
    </source>
</evidence>
<protein>
    <submittedName>
        <fullName evidence="2">SagB-type dehydrogenase family enzyme</fullName>
    </submittedName>
</protein>
<gene>
    <name evidence="2" type="ORF">FB566_4383</name>
</gene>
<dbReference type="SUPFAM" id="SSF55469">
    <property type="entry name" value="FMN-dependent nitroreductase-like"/>
    <property type="match status" value="1"/>
</dbReference>
<comment type="caution">
    <text evidence="2">The sequence shown here is derived from an EMBL/GenBank/DDBJ whole genome shotgun (WGS) entry which is preliminary data.</text>
</comment>
<accession>A0A543B1T3</accession>
<dbReference type="InterPro" id="IPR052544">
    <property type="entry name" value="Bacteriocin_Proc_Enz"/>
</dbReference>
<dbReference type="AlphaFoldDB" id="A0A543B1T3"/>
<sequence length="535" mass="57512">MTATDTVRMYVKDVIHRARVPMPPFDYVMNGDDQPRRHKVYPDIPSFTLPIGSPVADGLSTSLNRPTWTDENGALDPSRLGRALNDTYGLLSRRLRVTGNYDVRSNPRMTAAIYARGTANGGGLYPLEMYWVSGASTSQTPGVYYWDTSSGNLRRVLAGNVSDRVRAAVGDLDHATDQFLVVTVKFWKNSFKYNSFTHHVVTMDLGATLASLGFVGVTEDGSAAVPHMWFDSAVVDDLLGLDPLDETAMAVLPLPAGPLPMTVPEGVGSASVEVADMERSVVTHRFEQISDVIEATLVPQSTPDVTAVARASTWPDAASAVSLPPPPIDGLTDGISDVLERRRSSFGTFSAHTSLTSTDLGTLLHVTAEGARLRTDAGRADFARVAVFVNHVDGVPPGAYFYDDAEHRLLVADDSAPGEFLQQMYFLDNYNVEQAAAVITVLVPVDSVLDKVGDRGVRLLNAVVGSATQSCYVAASAIGVACGAALGFDNVSYAERLGLPLTDEWPMIALMVGHDRGDQANYLFPLSATTHQEST</sequence>
<dbReference type="Pfam" id="PF00881">
    <property type="entry name" value="Nitroreductase"/>
    <property type="match status" value="1"/>
</dbReference>
<name>A0A543B1T3_9ACTN</name>
<dbReference type="InParanoid" id="A0A543B1T3"/>